<protein>
    <submittedName>
        <fullName evidence="1">Uncharacterized protein</fullName>
    </submittedName>
</protein>
<dbReference type="Proteomes" id="UP000017170">
    <property type="component" value="Unassembled WGS sequence"/>
</dbReference>
<evidence type="ECO:0000313" key="2">
    <source>
        <dbReference type="Proteomes" id="UP000017170"/>
    </source>
</evidence>
<reference evidence="1 2" key="1">
    <citation type="journal article" date="2013" name="Genome Announc.">
        <title>Genome Sequence of the Extreme Obligate Alkaliphile Bacillus marmarensis Strain DSM 21297.</title>
        <authorList>
            <person name="Wernick D.G."/>
            <person name="Choi K.Y."/>
            <person name="Tat C.A."/>
            <person name="Lafontaine Rivera J.G."/>
            <person name="Liao J.C."/>
        </authorList>
    </citation>
    <scope>NUCLEOTIDE SEQUENCE [LARGE SCALE GENOMIC DNA]</scope>
    <source>
        <strain evidence="1 2">DSM 21297</strain>
    </source>
</reference>
<accession>U6SUM2</accession>
<dbReference type="RefSeq" id="WP_022626592.1">
    <property type="nucleotide sequence ID" value="NZ_ATAE01000003.1"/>
</dbReference>
<dbReference type="EMBL" id="ATAE01000003">
    <property type="protein sequence ID" value="ERN55087.1"/>
    <property type="molecule type" value="Genomic_DNA"/>
</dbReference>
<evidence type="ECO:0000313" key="1">
    <source>
        <dbReference type="EMBL" id="ERN55087.1"/>
    </source>
</evidence>
<sequence>MGNYFDEIQHLKNSEYAVLQPVITDTRDDQNETDHVSIADQWVEYIQPLVTFVL</sequence>
<dbReference type="PATRIC" id="fig|1188261.3.peg.183"/>
<gene>
    <name evidence="1" type="ORF">A33I_03865</name>
</gene>
<comment type="caution">
    <text evidence="1">The sequence shown here is derived from an EMBL/GenBank/DDBJ whole genome shotgun (WGS) entry which is preliminary data.</text>
</comment>
<dbReference type="AlphaFoldDB" id="U6SUM2"/>
<keyword evidence="2" id="KW-1185">Reference proteome</keyword>
<proteinExistence type="predicted"/>
<name>U6SUM2_9BACI</name>
<organism evidence="1 2">
    <name type="scientific">Alkalihalophilus marmarensis DSM 21297</name>
    <dbReference type="NCBI Taxonomy" id="1188261"/>
    <lineage>
        <taxon>Bacteria</taxon>
        <taxon>Bacillati</taxon>
        <taxon>Bacillota</taxon>
        <taxon>Bacilli</taxon>
        <taxon>Bacillales</taxon>
        <taxon>Bacillaceae</taxon>
        <taxon>Alkalihalophilus</taxon>
    </lineage>
</organism>